<dbReference type="NCBIfam" id="NF041518">
    <property type="entry name" value="choice_anch_Q"/>
    <property type="match status" value="1"/>
</dbReference>
<evidence type="ECO:0000256" key="1">
    <source>
        <dbReference type="SAM" id="SignalP"/>
    </source>
</evidence>
<dbReference type="InterPro" id="IPR006626">
    <property type="entry name" value="PbH1"/>
</dbReference>
<evidence type="ECO:0000313" key="4">
    <source>
        <dbReference type="Proteomes" id="UP000619078"/>
    </source>
</evidence>
<dbReference type="RefSeq" id="WP_191160111.1">
    <property type="nucleotide sequence ID" value="NZ_JACWMX010000001.1"/>
</dbReference>
<dbReference type="SMART" id="SM00710">
    <property type="entry name" value="PbH1"/>
    <property type="match status" value="8"/>
</dbReference>
<dbReference type="SUPFAM" id="SSF51126">
    <property type="entry name" value="Pectin lyase-like"/>
    <property type="match status" value="1"/>
</dbReference>
<keyword evidence="4" id="KW-1185">Reference proteome</keyword>
<organism evidence="3 4">
    <name type="scientific">Mucilaginibacter glaciei</name>
    <dbReference type="NCBI Taxonomy" id="2772109"/>
    <lineage>
        <taxon>Bacteria</taxon>
        <taxon>Pseudomonadati</taxon>
        <taxon>Bacteroidota</taxon>
        <taxon>Sphingobacteriia</taxon>
        <taxon>Sphingobacteriales</taxon>
        <taxon>Sphingobacteriaceae</taxon>
        <taxon>Mucilaginibacter</taxon>
    </lineage>
</organism>
<dbReference type="InterPro" id="IPR012334">
    <property type="entry name" value="Pectin_lyas_fold"/>
</dbReference>
<dbReference type="InterPro" id="IPR059226">
    <property type="entry name" value="Choice_anch_Q_dom"/>
</dbReference>
<dbReference type="Gene3D" id="2.160.20.10">
    <property type="entry name" value="Single-stranded right-handed beta-helix, Pectin lyase-like"/>
    <property type="match status" value="1"/>
</dbReference>
<name>A0A926NMA0_9SPHI</name>
<dbReference type="Proteomes" id="UP000619078">
    <property type="component" value="Unassembled WGS sequence"/>
</dbReference>
<evidence type="ECO:0000259" key="2">
    <source>
        <dbReference type="Pfam" id="PF13229"/>
    </source>
</evidence>
<dbReference type="InterPro" id="IPR039448">
    <property type="entry name" value="Beta_helix"/>
</dbReference>
<dbReference type="InterPro" id="IPR011050">
    <property type="entry name" value="Pectin_lyase_fold/virulence"/>
</dbReference>
<keyword evidence="1" id="KW-0732">Signal</keyword>
<feature type="chain" id="PRO_5038103483" evidence="1">
    <location>
        <begin position="25"/>
        <end position="470"/>
    </location>
</feature>
<feature type="domain" description="Right handed beta helix" evidence="2">
    <location>
        <begin position="248"/>
        <end position="405"/>
    </location>
</feature>
<feature type="signal peptide" evidence="1">
    <location>
        <begin position="1"/>
        <end position="24"/>
    </location>
</feature>
<protein>
    <submittedName>
        <fullName evidence="3">Right-handed parallel beta-helix repeat-containing protein</fullName>
    </submittedName>
</protein>
<reference evidence="3" key="1">
    <citation type="submission" date="2020-09" db="EMBL/GenBank/DDBJ databases">
        <title>Novel species of Mucilaginibacter isolated from a glacier on the Tibetan Plateau.</title>
        <authorList>
            <person name="Liu Q."/>
            <person name="Xin Y.-H."/>
        </authorList>
    </citation>
    <scope>NUCLEOTIDE SEQUENCE</scope>
    <source>
        <strain evidence="3">ZB1P21</strain>
    </source>
</reference>
<dbReference type="Pfam" id="PF13229">
    <property type="entry name" value="Beta_helix"/>
    <property type="match status" value="1"/>
</dbReference>
<accession>A0A926NMA0</accession>
<dbReference type="EMBL" id="JACWMX010000001">
    <property type="protein sequence ID" value="MBD1391818.1"/>
    <property type="molecule type" value="Genomic_DNA"/>
</dbReference>
<dbReference type="AlphaFoldDB" id="A0A926NMA0"/>
<comment type="caution">
    <text evidence="3">The sequence shown here is derived from an EMBL/GenBank/DDBJ whole genome shotgun (WGS) entry which is preliminary data.</text>
</comment>
<gene>
    <name evidence="3" type="ORF">IDJ76_01780</name>
</gene>
<proteinExistence type="predicted"/>
<sequence length="470" mass="49702">MKIKNYVARFATALLVLSSFTMCAKKPVIVETPVTTKPTTTTTTKDTTPVIAAKPPVAVDPTANCSYTVKTSEWFVDGTNLAPGSVICIPAGVRGALLLKNLKGTAASPIIVINKGGKVTFSATLSAGYTFKTQNSRYFKILGNGSSSVKYGFDINGGNIGMTMDDLSSDFEIANVEVRNSGFAGIMAKTDPSCDINTQRGHFTMANVSLHDNYVHKTGGEGFYIGNSFYADGMSLACGKVLPHDVVNVKVYNNITDSTGCEGIQVGGAIIGAEIYNNTVKLPGIKPFAAGQDNGIQLGEGTGGKCYNNLIKNAPGNGIIVLGLGDNLVYNNYIINSGAYGIFADSRYTPGPNFQFINNTIINPALDGIKLNSESIPMNTVINNVMIIPGSGVTINRKSSAVKLTALNNYQGKEVSVLQFVNYGGDNFHLLATSPLINSGANVLTYGVITDFYGKIRPSGLAYDVGATEY</sequence>
<evidence type="ECO:0000313" key="3">
    <source>
        <dbReference type="EMBL" id="MBD1391818.1"/>
    </source>
</evidence>